<comment type="caution">
    <text evidence="1">The sequence shown here is derived from an EMBL/GenBank/DDBJ whole genome shotgun (WGS) entry which is preliminary data.</text>
</comment>
<proteinExistence type="predicted"/>
<dbReference type="AlphaFoldDB" id="A0A0F9L0W3"/>
<reference evidence="1" key="1">
    <citation type="journal article" date="2015" name="Nature">
        <title>Complex archaea that bridge the gap between prokaryotes and eukaryotes.</title>
        <authorList>
            <person name="Spang A."/>
            <person name="Saw J.H."/>
            <person name="Jorgensen S.L."/>
            <person name="Zaremba-Niedzwiedzka K."/>
            <person name="Martijn J."/>
            <person name="Lind A.E."/>
            <person name="van Eijk R."/>
            <person name="Schleper C."/>
            <person name="Guy L."/>
            <person name="Ettema T.J."/>
        </authorList>
    </citation>
    <scope>NUCLEOTIDE SEQUENCE</scope>
</reference>
<protein>
    <submittedName>
        <fullName evidence="1">Uncharacterized protein</fullName>
    </submittedName>
</protein>
<organism evidence="1">
    <name type="scientific">marine sediment metagenome</name>
    <dbReference type="NCBI Taxonomy" id="412755"/>
    <lineage>
        <taxon>unclassified sequences</taxon>
        <taxon>metagenomes</taxon>
        <taxon>ecological metagenomes</taxon>
    </lineage>
</organism>
<name>A0A0F9L0W3_9ZZZZ</name>
<accession>A0A0F9L0W3</accession>
<sequence length="193" mass="23019">MATREEILARAKDIIGVYPGLGKNRVNQLLRDEFGVGLRSESIIRLKREVAAEQPRLLSELYARGGLPRGYREIYKGWINAGFLPFEARELTVGHGVRLMAFNSKEVFDSRPGREARRFRIEIIRQQLAMGWTKKQIRDNIIEFYRKGRKVDPWEHIRAEYKPRKRVDFIDYRDRIRVRAKARQRRLLKRRNR</sequence>
<dbReference type="EMBL" id="LAZR01012245">
    <property type="protein sequence ID" value="KKM27848.1"/>
    <property type="molecule type" value="Genomic_DNA"/>
</dbReference>
<evidence type="ECO:0000313" key="1">
    <source>
        <dbReference type="EMBL" id="KKM27848.1"/>
    </source>
</evidence>
<gene>
    <name evidence="1" type="ORF">LCGC14_1570600</name>
</gene>